<keyword evidence="3" id="KW-1185">Reference proteome</keyword>
<dbReference type="Pfam" id="PF13737">
    <property type="entry name" value="DDE_Tnp_1_5"/>
    <property type="match status" value="1"/>
</dbReference>
<dbReference type="OrthoDB" id="8451553at2"/>
<dbReference type="InterPro" id="IPR025668">
    <property type="entry name" value="Tnp_DDE_dom"/>
</dbReference>
<evidence type="ECO:0000313" key="2">
    <source>
        <dbReference type="EMBL" id="TRD17332.1"/>
    </source>
</evidence>
<name>A0A547PT57_9RHOB</name>
<accession>A0A547PT57</accession>
<dbReference type="Proteomes" id="UP000318590">
    <property type="component" value="Unassembled WGS sequence"/>
</dbReference>
<protein>
    <recommendedName>
        <fullName evidence="1">Transposase DDE domain-containing protein</fullName>
    </recommendedName>
</protein>
<dbReference type="EMBL" id="VFSV01000024">
    <property type="protein sequence ID" value="TRD17332.1"/>
    <property type="molecule type" value="Genomic_DNA"/>
</dbReference>
<gene>
    <name evidence="2" type="ORF">FEV53_12880</name>
</gene>
<feature type="domain" description="Transposase DDE" evidence="1">
    <location>
        <begin position="8"/>
        <end position="67"/>
    </location>
</feature>
<proteinExistence type="predicted"/>
<organism evidence="2 3">
    <name type="scientific">Palleronia caenipelagi</name>
    <dbReference type="NCBI Taxonomy" id="2489174"/>
    <lineage>
        <taxon>Bacteria</taxon>
        <taxon>Pseudomonadati</taxon>
        <taxon>Pseudomonadota</taxon>
        <taxon>Alphaproteobacteria</taxon>
        <taxon>Rhodobacterales</taxon>
        <taxon>Roseobacteraceae</taxon>
        <taxon>Palleronia</taxon>
    </lineage>
</organism>
<comment type="caution">
    <text evidence="2">The sequence shown here is derived from an EMBL/GenBank/DDBJ whole genome shotgun (WGS) entry which is preliminary data.</text>
</comment>
<reference evidence="2 3" key="1">
    <citation type="submission" date="2019-06" db="EMBL/GenBank/DDBJ databases">
        <title>Paenimaribius caenipelagi gen. nov., sp. nov., isolated from a tidal flat.</title>
        <authorList>
            <person name="Yoon J.-H."/>
        </authorList>
    </citation>
    <scope>NUCLEOTIDE SEQUENCE [LARGE SCALE GENOMIC DNA]</scope>
    <source>
        <strain evidence="2 3">JBTF-M29</strain>
    </source>
</reference>
<dbReference type="AlphaFoldDB" id="A0A547PT57"/>
<evidence type="ECO:0000313" key="3">
    <source>
        <dbReference type="Proteomes" id="UP000318590"/>
    </source>
</evidence>
<sequence length="69" mass="8168">MADAQKLRGCLSIWFDPRMLWRGAPMGRRGWQREFRDTAIQVCLMMKVLFGILFRQTTGFVESFSRLPR</sequence>
<evidence type="ECO:0000259" key="1">
    <source>
        <dbReference type="Pfam" id="PF13737"/>
    </source>
</evidence>